<dbReference type="EMBL" id="FNWX01000014">
    <property type="protein sequence ID" value="SEH59686.1"/>
    <property type="molecule type" value="Genomic_DNA"/>
</dbReference>
<accession>A0A1H6JC34</accession>
<gene>
    <name evidence="2" type="ORF">SAMN05421793_11421</name>
</gene>
<dbReference type="Pfam" id="PF05359">
    <property type="entry name" value="DUF748"/>
    <property type="match status" value="1"/>
</dbReference>
<dbReference type="RefSeq" id="WP_089769579.1">
    <property type="nucleotide sequence ID" value="NZ_FNWX01000014.1"/>
</dbReference>
<dbReference type="Proteomes" id="UP000198555">
    <property type="component" value="Unassembled WGS sequence"/>
</dbReference>
<evidence type="ECO:0000313" key="3">
    <source>
        <dbReference type="Proteomes" id="UP000198555"/>
    </source>
</evidence>
<sequence length="702" mass="80362">MKKTLKISLIVLGSLLALTLVANIGLSLWLKYKLPDYLKNKTPYQITYKSLNVEILSGNIAADDIIIRTKQPNNTQVAMLHGSLGGINISRLGVIEFLKNKRLEASSVKLIRPNITVRLAEPKNKSSEKEPLPFTIKNIEIDNGNLEIKKSDQTQLFSAKDLNLNIKNLSLNENQDELPFALDSYEITAKNFFVRLGKVYSVTATSIKTKDGKLDVSDFVLKSLLDFKNWEKNFKSQKSLFQIKSKQLVFEKLIFSKTKLSLKNAMLQSPEFVIHNRDSKVIKTNKKKAEFDLDFQNVDIIDGKLSILKATGARSFSIAKFNANVRNFLMDSETSKNKIPFSYQDYKLTGNQLFYDAGKYYTIDLASFGITPENIDCKFFNLNPKYSRSEFVKMIPMENDLFDISANRIQFLGLKWSYDKDQPDIHIKNIKLNEVDANIFRSKIPKDNPKEKLLYSKLLRNIKFPLLLDNLNLINSRLVYEEDKPDANGPGKVIFSNFNMNVKNINSNKKKGADTKVPIAINCQFMEVSPMKVNWNFDTANLHDQFTFSGYINNLPAKDINPFIQPYMNITATGLITSLNFDFKGNNDIMNGKFRIAHKDLKVNVLDQETKEKKKFLSAVVNLIVRKDSKQFPESVDVYVERNKERSFFNLFWKGIEDGLKKTLVSINVDKVKKNVEEVKKTVKETKTKIKKAKENISKTVK</sequence>
<keyword evidence="1" id="KW-0175">Coiled coil</keyword>
<proteinExistence type="predicted"/>
<dbReference type="InterPro" id="IPR008023">
    <property type="entry name" value="DUF748"/>
</dbReference>
<evidence type="ECO:0000256" key="1">
    <source>
        <dbReference type="SAM" id="Coils"/>
    </source>
</evidence>
<keyword evidence="3" id="KW-1185">Reference proteome</keyword>
<dbReference type="AlphaFoldDB" id="A0A1H6JC34"/>
<feature type="coiled-coil region" evidence="1">
    <location>
        <begin position="669"/>
        <end position="696"/>
    </location>
</feature>
<evidence type="ECO:0008006" key="4">
    <source>
        <dbReference type="Google" id="ProtNLM"/>
    </source>
</evidence>
<reference evidence="3" key="1">
    <citation type="submission" date="2016-10" db="EMBL/GenBank/DDBJ databases">
        <authorList>
            <person name="Varghese N."/>
            <person name="Submissions S."/>
        </authorList>
    </citation>
    <scope>NUCLEOTIDE SEQUENCE [LARGE SCALE GENOMIC DNA]</scope>
    <source>
        <strain evidence="3">DSM 19326</strain>
    </source>
</reference>
<protein>
    <recommendedName>
        <fullName evidence="4">DUF748 domain-containing protein</fullName>
    </recommendedName>
</protein>
<name>A0A1H6JC34_9FLAO</name>
<organism evidence="2 3">
    <name type="scientific">Epilithonimonas hominis</name>
    <dbReference type="NCBI Taxonomy" id="420404"/>
    <lineage>
        <taxon>Bacteria</taxon>
        <taxon>Pseudomonadati</taxon>
        <taxon>Bacteroidota</taxon>
        <taxon>Flavobacteriia</taxon>
        <taxon>Flavobacteriales</taxon>
        <taxon>Weeksellaceae</taxon>
        <taxon>Chryseobacterium group</taxon>
        <taxon>Epilithonimonas</taxon>
    </lineage>
</organism>
<evidence type="ECO:0000313" key="2">
    <source>
        <dbReference type="EMBL" id="SEH59686.1"/>
    </source>
</evidence>
<dbReference type="STRING" id="420404.SAMN05421793_11421"/>